<gene>
    <name evidence="2" type="ORF">METZ01_LOCUS497388</name>
</gene>
<organism evidence="2">
    <name type="scientific">marine metagenome</name>
    <dbReference type="NCBI Taxonomy" id="408172"/>
    <lineage>
        <taxon>unclassified sequences</taxon>
        <taxon>metagenomes</taxon>
        <taxon>ecological metagenomes</taxon>
    </lineage>
</organism>
<protein>
    <submittedName>
        <fullName evidence="2">Uncharacterized protein</fullName>
    </submittedName>
</protein>
<feature type="non-terminal residue" evidence="2">
    <location>
        <position position="52"/>
    </location>
</feature>
<feature type="non-terminal residue" evidence="2">
    <location>
        <position position="1"/>
    </location>
</feature>
<reference evidence="2" key="1">
    <citation type="submission" date="2018-05" db="EMBL/GenBank/DDBJ databases">
        <authorList>
            <person name="Lanie J.A."/>
            <person name="Ng W.-L."/>
            <person name="Kazmierczak K.M."/>
            <person name="Andrzejewski T.M."/>
            <person name="Davidsen T.M."/>
            <person name="Wayne K.J."/>
            <person name="Tettelin H."/>
            <person name="Glass J.I."/>
            <person name="Rusch D."/>
            <person name="Podicherti R."/>
            <person name="Tsui H.-C.T."/>
            <person name="Winkler M.E."/>
        </authorList>
    </citation>
    <scope>NUCLEOTIDE SEQUENCE</scope>
</reference>
<dbReference type="AlphaFoldDB" id="A0A383DJP1"/>
<name>A0A383DJP1_9ZZZZ</name>
<proteinExistence type="predicted"/>
<accession>A0A383DJP1</accession>
<feature type="compositionally biased region" description="Basic residues" evidence="1">
    <location>
        <begin position="35"/>
        <end position="52"/>
    </location>
</feature>
<dbReference type="EMBL" id="UINC01217783">
    <property type="protein sequence ID" value="SVE44534.1"/>
    <property type="molecule type" value="Genomic_DNA"/>
</dbReference>
<sequence>RRTLRSAGGSRRIRQPVGEFRLHQHPRRSHETQFRRLHAGHGPRSAPHRRHL</sequence>
<evidence type="ECO:0000256" key="1">
    <source>
        <dbReference type="SAM" id="MobiDB-lite"/>
    </source>
</evidence>
<evidence type="ECO:0000313" key="2">
    <source>
        <dbReference type="EMBL" id="SVE44534.1"/>
    </source>
</evidence>
<feature type="region of interest" description="Disordered" evidence="1">
    <location>
        <begin position="1"/>
        <end position="52"/>
    </location>
</feature>